<dbReference type="InterPro" id="IPR042100">
    <property type="entry name" value="Bug_dom1"/>
</dbReference>
<dbReference type="Proteomes" id="UP000562492">
    <property type="component" value="Unassembled WGS sequence"/>
</dbReference>
<accession>A0ABR6RBL9</accession>
<feature type="chain" id="PRO_5046814310" evidence="2">
    <location>
        <begin position="32"/>
        <end position="330"/>
    </location>
</feature>
<evidence type="ECO:0000313" key="3">
    <source>
        <dbReference type="EMBL" id="MBB6576550.1"/>
    </source>
</evidence>
<dbReference type="Gene3D" id="3.40.190.10">
    <property type="entry name" value="Periplasmic binding protein-like II"/>
    <property type="match status" value="1"/>
</dbReference>
<proteinExistence type="inferred from homology"/>
<dbReference type="PROSITE" id="PS51257">
    <property type="entry name" value="PROKAR_LIPOPROTEIN"/>
    <property type="match status" value="1"/>
</dbReference>
<dbReference type="RefSeq" id="WP_184705107.1">
    <property type="nucleotide sequence ID" value="NZ_JACHKZ010000002.1"/>
</dbReference>
<dbReference type="Gene3D" id="3.40.190.150">
    <property type="entry name" value="Bordetella uptake gene, domain 1"/>
    <property type="match status" value="1"/>
</dbReference>
<evidence type="ECO:0000256" key="2">
    <source>
        <dbReference type="SAM" id="SignalP"/>
    </source>
</evidence>
<evidence type="ECO:0000256" key="1">
    <source>
        <dbReference type="ARBA" id="ARBA00006987"/>
    </source>
</evidence>
<keyword evidence="3" id="KW-0675">Receptor</keyword>
<dbReference type="PANTHER" id="PTHR42928">
    <property type="entry name" value="TRICARBOXYLATE-BINDING PROTEIN"/>
    <property type="match status" value="1"/>
</dbReference>
<keyword evidence="4" id="KW-1185">Reference proteome</keyword>
<keyword evidence="2" id="KW-0732">Signal</keyword>
<sequence length="330" mass="34534">MHTPRPSTMRRALLASLAVAGCTLLSGLVHAADWPSKPIQLVIPYPPGGSADLLGRPLAMQLQQQLGQSVVLEYKPGAGGTLASQYVARAKPDGYTVLMVLAAHAINDSLYPKLPYDTRKDFAPVSLVANLPMIVVGSSKLPAKNVPELIQAAQANPGKLTFGSAGNGNTGHLAGELFASTAGIKMTHVPYKGSAGVVNAMLAGDIDLTFDSISTSMPHVRSGKLHALAVTSAKRSALAPEVPTVQEQGLKDFDITGWYAVVAPAGTPADITTRLSQEIAKALKNPQVQTQLAASGYEPVGSTPQELGAHIQREIDRWATVVKATGARVD</sequence>
<evidence type="ECO:0000313" key="4">
    <source>
        <dbReference type="Proteomes" id="UP000562492"/>
    </source>
</evidence>
<organism evidence="3 4">
    <name type="scientific">Comamonas odontotermitis</name>
    <dbReference type="NCBI Taxonomy" id="379895"/>
    <lineage>
        <taxon>Bacteria</taxon>
        <taxon>Pseudomonadati</taxon>
        <taxon>Pseudomonadota</taxon>
        <taxon>Betaproteobacteria</taxon>
        <taxon>Burkholderiales</taxon>
        <taxon>Comamonadaceae</taxon>
        <taxon>Comamonas</taxon>
    </lineage>
</organism>
<gene>
    <name evidence="3" type="ORF">HNP33_000598</name>
</gene>
<dbReference type="SUPFAM" id="SSF53850">
    <property type="entry name" value="Periplasmic binding protein-like II"/>
    <property type="match status" value="1"/>
</dbReference>
<dbReference type="InterPro" id="IPR005064">
    <property type="entry name" value="BUG"/>
</dbReference>
<feature type="signal peptide" evidence="2">
    <location>
        <begin position="1"/>
        <end position="31"/>
    </location>
</feature>
<dbReference type="Pfam" id="PF03401">
    <property type="entry name" value="TctC"/>
    <property type="match status" value="1"/>
</dbReference>
<dbReference type="PIRSF" id="PIRSF017082">
    <property type="entry name" value="YflP"/>
    <property type="match status" value="1"/>
</dbReference>
<dbReference type="CDD" id="cd13578">
    <property type="entry name" value="PBP2_Bug27"/>
    <property type="match status" value="1"/>
</dbReference>
<dbReference type="PANTHER" id="PTHR42928:SF5">
    <property type="entry name" value="BLR1237 PROTEIN"/>
    <property type="match status" value="1"/>
</dbReference>
<name>A0ABR6RBL9_9BURK</name>
<comment type="caution">
    <text evidence="3">The sequence shown here is derived from an EMBL/GenBank/DDBJ whole genome shotgun (WGS) entry which is preliminary data.</text>
</comment>
<comment type="similarity">
    <text evidence="1">Belongs to the UPF0065 (bug) family.</text>
</comment>
<dbReference type="EMBL" id="JACHKZ010000002">
    <property type="protein sequence ID" value="MBB6576550.1"/>
    <property type="molecule type" value="Genomic_DNA"/>
</dbReference>
<reference evidence="3 4" key="1">
    <citation type="submission" date="2020-08" db="EMBL/GenBank/DDBJ databases">
        <title>Functional genomics of gut bacteria from endangered species of beetles.</title>
        <authorList>
            <person name="Carlos-Shanley C."/>
        </authorList>
    </citation>
    <scope>NUCLEOTIDE SEQUENCE [LARGE SCALE GENOMIC DNA]</scope>
    <source>
        <strain evidence="3 4">S00124</strain>
    </source>
</reference>
<protein>
    <submittedName>
        <fullName evidence="3">Tripartite-type tricarboxylate transporter receptor subunit TctC</fullName>
    </submittedName>
</protein>